<dbReference type="GO" id="GO:0008641">
    <property type="term" value="F:ubiquitin-like modifier activating enzyme activity"/>
    <property type="evidence" value="ECO:0007669"/>
    <property type="project" value="InterPro"/>
</dbReference>
<accession>A0A1C4VQR5</accession>
<dbReference type="InterPro" id="IPR000594">
    <property type="entry name" value="ThiF_NAD_FAD-bd"/>
</dbReference>
<sequence length="385" mass="40901">MASLITSGWYPQVKPEHGLHRLPGGRIRIGGSVYGIAAEVLDTTGAIWTTLRAADGTRSAEEIVARVLAAHPTESARAVRAALDQFAAAGYLADAAAPDPPELTDRDRERYDRSRRFHRWIDLVPRASSWEPQVALKRARAVVVGLGGTGGAVALALAASGVGRLHCVDPDVVELSNLNRQTVYVEDDIGRPKADVAVARLRRLNSDIDVTGEQAEVRGPADLRRLVADRDVLVLCADRPGAIRAWANRVCLDTGTPWVDAGYHGPVVTAAAYLPGLGPCYECFWLAEHDKRRRDDPAAEYTVERESSSAVSAASAGLSGHLAAHLASALLTGVPAVRPGQLQGINLVAADQHFLIAHPPHPRCPAGCGGEAVDAVVATGRASRR</sequence>
<evidence type="ECO:0000259" key="1">
    <source>
        <dbReference type="Pfam" id="PF00899"/>
    </source>
</evidence>
<name>A0A1C4VQR5_9ACTN</name>
<proteinExistence type="predicted"/>
<dbReference type="GO" id="GO:0016779">
    <property type="term" value="F:nucleotidyltransferase activity"/>
    <property type="evidence" value="ECO:0007669"/>
    <property type="project" value="UniProtKB-KW"/>
</dbReference>
<protein>
    <submittedName>
        <fullName evidence="2">Molybdopterin or thiamine biosynthesis adenylyltransferase</fullName>
    </submittedName>
</protein>
<dbReference type="PANTHER" id="PTHR10953">
    <property type="entry name" value="UBIQUITIN-ACTIVATING ENZYME E1"/>
    <property type="match status" value="1"/>
</dbReference>
<organism evidence="2 3">
    <name type="scientific">Micromonospora carbonacea</name>
    <dbReference type="NCBI Taxonomy" id="47853"/>
    <lineage>
        <taxon>Bacteria</taxon>
        <taxon>Bacillati</taxon>
        <taxon>Actinomycetota</taxon>
        <taxon>Actinomycetes</taxon>
        <taxon>Micromonosporales</taxon>
        <taxon>Micromonosporaceae</taxon>
        <taxon>Micromonospora</taxon>
    </lineage>
</organism>
<evidence type="ECO:0000313" key="2">
    <source>
        <dbReference type="EMBL" id="SCE86352.1"/>
    </source>
</evidence>
<dbReference type="PANTHER" id="PTHR10953:SF102">
    <property type="entry name" value="ADENYLYLTRANSFERASE AND SULFURTRANSFERASE MOCS3"/>
    <property type="match status" value="1"/>
</dbReference>
<evidence type="ECO:0000313" key="3">
    <source>
        <dbReference type="Proteomes" id="UP000183585"/>
    </source>
</evidence>
<keyword evidence="3" id="KW-1185">Reference proteome</keyword>
<dbReference type="RefSeq" id="WP_218107313.1">
    <property type="nucleotide sequence ID" value="NZ_FMCT01000002.1"/>
</dbReference>
<feature type="domain" description="THIF-type NAD/FAD binding fold" evidence="1">
    <location>
        <begin position="132"/>
        <end position="365"/>
    </location>
</feature>
<dbReference type="InterPro" id="IPR045886">
    <property type="entry name" value="ThiF/MoeB/HesA"/>
</dbReference>
<keyword evidence="2" id="KW-0548">Nucleotidyltransferase</keyword>
<reference evidence="3" key="1">
    <citation type="submission" date="2016-06" db="EMBL/GenBank/DDBJ databases">
        <authorList>
            <person name="Varghese N."/>
            <person name="Submissions Spin"/>
        </authorList>
    </citation>
    <scope>NUCLEOTIDE SEQUENCE [LARGE SCALE GENOMIC DNA]</scope>
    <source>
        <strain evidence="3">DSM 43168</strain>
    </source>
</reference>
<dbReference type="GO" id="GO:0004792">
    <property type="term" value="F:thiosulfate-cyanide sulfurtransferase activity"/>
    <property type="evidence" value="ECO:0007669"/>
    <property type="project" value="TreeGrafter"/>
</dbReference>
<dbReference type="Pfam" id="PF00899">
    <property type="entry name" value="ThiF"/>
    <property type="match status" value="1"/>
</dbReference>
<dbReference type="Proteomes" id="UP000183585">
    <property type="component" value="Unassembled WGS sequence"/>
</dbReference>
<dbReference type="InterPro" id="IPR035985">
    <property type="entry name" value="Ubiquitin-activating_enz"/>
</dbReference>
<gene>
    <name evidence="2" type="ORF">GA0070563_102455</name>
</gene>
<dbReference type="SUPFAM" id="SSF69572">
    <property type="entry name" value="Activating enzymes of the ubiquitin-like proteins"/>
    <property type="match status" value="1"/>
</dbReference>
<dbReference type="GO" id="GO:0005737">
    <property type="term" value="C:cytoplasm"/>
    <property type="evidence" value="ECO:0007669"/>
    <property type="project" value="TreeGrafter"/>
</dbReference>
<keyword evidence="2" id="KW-0808">Transferase</keyword>
<dbReference type="AlphaFoldDB" id="A0A1C4VQR5"/>
<dbReference type="EMBL" id="FMCT01000002">
    <property type="protein sequence ID" value="SCE86352.1"/>
    <property type="molecule type" value="Genomic_DNA"/>
</dbReference>
<dbReference type="Gene3D" id="3.40.50.720">
    <property type="entry name" value="NAD(P)-binding Rossmann-like Domain"/>
    <property type="match status" value="1"/>
</dbReference>